<proteinExistence type="predicted"/>
<dbReference type="PANTHER" id="PTHR45615">
    <property type="entry name" value="MYOSIN HEAVY CHAIN, NON-MUSCLE"/>
    <property type="match status" value="1"/>
</dbReference>
<feature type="compositionally biased region" description="Low complexity" evidence="1">
    <location>
        <begin position="308"/>
        <end position="320"/>
    </location>
</feature>
<accession>A0A9W6EYQ7</accession>
<protein>
    <submittedName>
        <fullName evidence="2">Uncharacterized protein</fullName>
    </submittedName>
</protein>
<evidence type="ECO:0000313" key="2">
    <source>
        <dbReference type="EMBL" id="GLC50007.1"/>
    </source>
</evidence>
<evidence type="ECO:0000256" key="1">
    <source>
        <dbReference type="SAM" id="MobiDB-lite"/>
    </source>
</evidence>
<keyword evidence="3" id="KW-1185">Reference proteome</keyword>
<dbReference type="PANTHER" id="PTHR45615:SF66">
    <property type="entry name" value="CARD DOMAIN-CONTAINING PROTEIN"/>
    <property type="match status" value="1"/>
</dbReference>
<reference evidence="2 3" key="1">
    <citation type="journal article" date="2023" name="Commun. Biol.">
        <title>Reorganization of the ancestral sex-determining regions during the evolution of trioecy in Pleodorina starrii.</title>
        <authorList>
            <person name="Takahashi K."/>
            <person name="Suzuki S."/>
            <person name="Kawai-Toyooka H."/>
            <person name="Yamamoto K."/>
            <person name="Hamaji T."/>
            <person name="Ootsuki R."/>
            <person name="Yamaguchi H."/>
            <person name="Kawachi M."/>
            <person name="Higashiyama T."/>
            <person name="Nozaki H."/>
        </authorList>
    </citation>
    <scope>NUCLEOTIDE SEQUENCE [LARGE SCALE GENOMIC DNA]</scope>
    <source>
        <strain evidence="2 3">NIES-4479</strain>
    </source>
</reference>
<feature type="region of interest" description="Disordered" evidence="1">
    <location>
        <begin position="264"/>
        <end position="292"/>
    </location>
</feature>
<feature type="region of interest" description="Disordered" evidence="1">
    <location>
        <begin position="304"/>
        <end position="447"/>
    </location>
</feature>
<name>A0A9W6EYQ7_9CHLO</name>
<dbReference type="EMBL" id="BRXU01000003">
    <property type="protein sequence ID" value="GLC50007.1"/>
    <property type="molecule type" value="Genomic_DNA"/>
</dbReference>
<feature type="compositionally biased region" description="Low complexity" evidence="1">
    <location>
        <begin position="395"/>
        <end position="407"/>
    </location>
</feature>
<dbReference type="AlphaFoldDB" id="A0A9W6EYQ7"/>
<sequence>MASVAPMNADHFRAAAADMEDTALWDVLHMALLACRRDESTPVRYFEDAVTEALRSLHHRTQEALWDELQKHELGKRTLRALAAEYKPARMVAFEPDDLRRASLRFWEALQAEDKALRDALAAYDYEAASGLLSKLSATLAREVVGRLVYINCPRANVLEAAVGTIQLCSVNELKMLAKKLYDRLDRTSTLTAENKEFAKKLPYCTTKEELRVAVRDLLQMFKRKPPPGEADPSSHLVGPSVATVAVSYQGQNAVVRIQRLDKVPDNEPMGGQQPATSVAPSKAPSAQPTQPVSVIGANARCSDIRSPKPAASPKATPAGLDGGGGGKSDQQGSVRSSHTTTKPSALPSAHGGPADAVPSPHSGKVVAKGSGSDVGSMKSGPAHKTTTPGSTHGAVADVAAAASDSSFRSAKTTPASSVLGGPVARSGSEEPRLVEPQEAATAAAATRADLERRLAKEKAARADLKRQLAQAEDARADLKRQLAQAEDARADLTTQLAEEEAARADLERRLDEEKAASADLERRLAAAEDARADLKRWLAQAEDARADLKRWLDEEEAARADLKRRLDEENH</sequence>
<feature type="region of interest" description="Disordered" evidence="1">
    <location>
        <begin position="468"/>
        <end position="488"/>
    </location>
</feature>
<dbReference type="Proteomes" id="UP001165080">
    <property type="component" value="Unassembled WGS sequence"/>
</dbReference>
<gene>
    <name evidence="2" type="primary">PLEST010682</name>
    <name evidence="2" type="ORF">PLESTB_000332400</name>
</gene>
<feature type="compositionally biased region" description="Polar residues" evidence="1">
    <location>
        <begin position="274"/>
        <end position="292"/>
    </location>
</feature>
<organism evidence="2 3">
    <name type="scientific">Pleodorina starrii</name>
    <dbReference type="NCBI Taxonomy" id="330485"/>
    <lineage>
        <taxon>Eukaryota</taxon>
        <taxon>Viridiplantae</taxon>
        <taxon>Chlorophyta</taxon>
        <taxon>core chlorophytes</taxon>
        <taxon>Chlorophyceae</taxon>
        <taxon>CS clade</taxon>
        <taxon>Chlamydomonadales</taxon>
        <taxon>Volvocaceae</taxon>
        <taxon>Pleodorina</taxon>
    </lineage>
</organism>
<feature type="compositionally biased region" description="Polar residues" evidence="1">
    <location>
        <begin position="335"/>
        <end position="344"/>
    </location>
</feature>
<dbReference type="SUPFAM" id="SSF90257">
    <property type="entry name" value="Myosin rod fragments"/>
    <property type="match status" value="1"/>
</dbReference>
<dbReference type="Gene3D" id="1.20.5.340">
    <property type="match status" value="1"/>
</dbReference>
<feature type="compositionally biased region" description="Polar residues" evidence="1">
    <location>
        <begin position="408"/>
        <end position="417"/>
    </location>
</feature>
<evidence type="ECO:0000313" key="3">
    <source>
        <dbReference type="Proteomes" id="UP001165080"/>
    </source>
</evidence>
<comment type="caution">
    <text evidence="2">The sequence shown here is derived from an EMBL/GenBank/DDBJ whole genome shotgun (WGS) entry which is preliminary data.</text>
</comment>